<proteinExistence type="predicted"/>
<dbReference type="HOGENOM" id="CLU_1601692_0_0_11"/>
<dbReference type="eggNOG" id="COG0406">
    <property type="taxonomic scope" value="Bacteria"/>
</dbReference>
<name>Z9JXJ4_9MICO</name>
<dbReference type="InterPro" id="IPR013078">
    <property type="entry name" value="His_Pase_superF_clade-1"/>
</dbReference>
<dbReference type="EMBL" id="JDYK01000002">
    <property type="protein sequence ID" value="EWS82738.1"/>
    <property type="molecule type" value="Genomic_DNA"/>
</dbReference>
<keyword evidence="2" id="KW-1185">Reference proteome</keyword>
<evidence type="ECO:0000313" key="1">
    <source>
        <dbReference type="EMBL" id="EWS82738.1"/>
    </source>
</evidence>
<dbReference type="InterPro" id="IPR029033">
    <property type="entry name" value="His_PPase_superfam"/>
</dbReference>
<reference evidence="1 2" key="1">
    <citation type="submission" date="2014-02" db="EMBL/GenBank/DDBJ databases">
        <title>Genome sequence of Brachybacterium phenoliresistens strain W13A50.</title>
        <authorList>
            <person name="Wang X."/>
        </authorList>
    </citation>
    <scope>NUCLEOTIDE SEQUENCE [LARGE SCALE GENOMIC DNA]</scope>
    <source>
        <strain evidence="1 2">W13A50</strain>
    </source>
</reference>
<gene>
    <name evidence="1" type="ORF">BF93_06855</name>
</gene>
<sequence>MTGGPSSRRIHLLRHAMPLTDPTVEPSRWELSGPGRQAARRIAGEIPVHARLLSSSETKAIQTARLAAAREPVIDGRFDEVRRPGEPFDDRARERRRAWVLGELDARHTGWESVTEAGARFDSAVREHDADDLVIATHGMVITAWLITTRRLRSGAEAADFWARLPFPALISIDPNGS</sequence>
<evidence type="ECO:0000313" key="2">
    <source>
        <dbReference type="Proteomes" id="UP000023067"/>
    </source>
</evidence>
<dbReference type="STRING" id="396014.BF93_06855"/>
<dbReference type="AlphaFoldDB" id="Z9JXJ4"/>
<protein>
    <submittedName>
        <fullName evidence="1">Phosphoglycerate mutase</fullName>
    </submittedName>
</protein>
<comment type="caution">
    <text evidence="1">The sequence shown here is derived from an EMBL/GenBank/DDBJ whole genome shotgun (WGS) entry which is preliminary data.</text>
</comment>
<dbReference type="SUPFAM" id="SSF53254">
    <property type="entry name" value="Phosphoglycerate mutase-like"/>
    <property type="match status" value="1"/>
</dbReference>
<dbReference type="PATRIC" id="fig|396014.3.peg.362"/>
<dbReference type="RefSeq" id="WP_198025320.1">
    <property type="nucleotide sequence ID" value="NZ_BAAAOW010000001.1"/>
</dbReference>
<dbReference type="Pfam" id="PF00300">
    <property type="entry name" value="His_Phos_1"/>
    <property type="match status" value="1"/>
</dbReference>
<dbReference type="Proteomes" id="UP000023067">
    <property type="component" value="Unassembled WGS sequence"/>
</dbReference>
<organism evidence="1 2">
    <name type="scientific">Brachybacterium phenoliresistens</name>
    <dbReference type="NCBI Taxonomy" id="396014"/>
    <lineage>
        <taxon>Bacteria</taxon>
        <taxon>Bacillati</taxon>
        <taxon>Actinomycetota</taxon>
        <taxon>Actinomycetes</taxon>
        <taxon>Micrococcales</taxon>
        <taxon>Dermabacteraceae</taxon>
        <taxon>Brachybacterium</taxon>
    </lineage>
</organism>
<dbReference type="Gene3D" id="3.40.50.1240">
    <property type="entry name" value="Phosphoglycerate mutase-like"/>
    <property type="match status" value="1"/>
</dbReference>
<accession>Z9JXJ4</accession>